<keyword evidence="9" id="KW-0460">Magnesium</keyword>
<evidence type="ECO:0000256" key="10">
    <source>
        <dbReference type="ARBA" id="ARBA00022967"/>
    </source>
</evidence>
<reference evidence="17" key="1">
    <citation type="journal article" date="2020" name="Stud. Mycol.">
        <title>101 Dothideomycetes genomes: a test case for predicting lifestyles and emergence of pathogens.</title>
        <authorList>
            <person name="Haridas S."/>
            <person name="Albert R."/>
            <person name="Binder M."/>
            <person name="Bloem J."/>
            <person name="Labutti K."/>
            <person name="Salamov A."/>
            <person name="Andreopoulos B."/>
            <person name="Baker S."/>
            <person name="Barry K."/>
            <person name="Bills G."/>
            <person name="Bluhm B."/>
            <person name="Cannon C."/>
            <person name="Castanera R."/>
            <person name="Culley D."/>
            <person name="Daum C."/>
            <person name="Ezra D."/>
            <person name="Gonzalez J."/>
            <person name="Henrissat B."/>
            <person name="Kuo A."/>
            <person name="Liang C."/>
            <person name="Lipzen A."/>
            <person name="Lutzoni F."/>
            <person name="Magnuson J."/>
            <person name="Mondo S."/>
            <person name="Nolan M."/>
            <person name="Ohm R."/>
            <person name="Pangilinan J."/>
            <person name="Park H.-J."/>
            <person name="Ramirez L."/>
            <person name="Alfaro M."/>
            <person name="Sun H."/>
            <person name="Tritt A."/>
            <person name="Yoshinaga Y."/>
            <person name="Zwiers L.-H."/>
            <person name="Turgeon B."/>
            <person name="Goodwin S."/>
            <person name="Spatafora J."/>
            <person name="Crous P."/>
            <person name="Grigoriev I."/>
        </authorList>
    </citation>
    <scope>NUCLEOTIDE SEQUENCE</scope>
    <source>
        <strain evidence="17">CBS 262.69</strain>
    </source>
</reference>
<dbReference type="Gene3D" id="3.40.1110.10">
    <property type="entry name" value="Calcium-transporting ATPase, cytoplasmic domain N"/>
    <property type="match status" value="1"/>
</dbReference>
<evidence type="ECO:0000256" key="2">
    <source>
        <dbReference type="ARBA" id="ARBA00022448"/>
    </source>
</evidence>
<dbReference type="OrthoDB" id="3352408at2759"/>
<evidence type="ECO:0000256" key="14">
    <source>
        <dbReference type="RuleBase" id="RU361146"/>
    </source>
</evidence>
<name>A0A6G1HVR7_9PEZI</name>
<evidence type="ECO:0000256" key="1">
    <source>
        <dbReference type="ARBA" id="ARBA00004127"/>
    </source>
</evidence>
<protein>
    <recommendedName>
        <fullName evidence="14">Calcium-transporting ATPase</fullName>
        <ecNumber evidence="14">7.2.2.10</ecNumber>
    </recommendedName>
</protein>
<dbReference type="InterPro" id="IPR044492">
    <property type="entry name" value="P_typ_ATPase_HD_dom"/>
</dbReference>
<dbReference type="SFLD" id="SFLDF00027">
    <property type="entry name" value="p-type_atpase"/>
    <property type="match status" value="1"/>
</dbReference>
<organism evidence="17 18">
    <name type="scientific">Trichodelitschia bisporula</name>
    <dbReference type="NCBI Taxonomy" id="703511"/>
    <lineage>
        <taxon>Eukaryota</taxon>
        <taxon>Fungi</taxon>
        <taxon>Dikarya</taxon>
        <taxon>Ascomycota</taxon>
        <taxon>Pezizomycotina</taxon>
        <taxon>Dothideomycetes</taxon>
        <taxon>Dothideomycetes incertae sedis</taxon>
        <taxon>Phaeotrichales</taxon>
        <taxon>Phaeotrichaceae</taxon>
        <taxon>Trichodelitschia</taxon>
    </lineage>
</organism>
<evidence type="ECO:0000256" key="3">
    <source>
        <dbReference type="ARBA" id="ARBA00022568"/>
    </source>
</evidence>
<dbReference type="SUPFAM" id="SSF81660">
    <property type="entry name" value="Metal cation-transporting ATPase, ATP-binding domain N"/>
    <property type="match status" value="1"/>
</dbReference>
<dbReference type="PROSITE" id="PS00154">
    <property type="entry name" value="ATPASE_E1_E2"/>
    <property type="match status" value="1"/>
</dbReference>
<dbReference type="InterPro" id="IPR001757">
    <property type="entry name" value="P_typ_ATPase"/>
</dbReference>
<evidence type="ECO:0000256" key="11">
    <source>
        <dbReference type="ARBA" id="ARBA00022989"/>
    </source>
</evidence>
<dbReference type="InterPro" id="IPR059000">
    <property type="entry name" value="ATPase_P-type_domA"/>
</dbReference>
<dbReference type="InterPro" id="IPR023298">
    <property type="entry name" value="ATPase_P-typ_TM_dom_sf"/>
</dbReference>
<evidence type="ECO:0000259" key="16">
    <source>
        <dbReference type="SMART" id="SM00831"/>
    </source>
</evidence>
<dbReference type="SUPFAM" id="SSF56784">
    <property type="entry name" value="HAD-like"/>
    <property type="match status" value="1"/>
</dbReference>
<dbReference type="EC" id="7.2.2.10" evidence="14"/>
<keyword evidence="18" id="KW-1185">Reference proteome</keyword>
<evidence type="ECO:0000256" key="6">
    <source>
        <dbReference type="ARBA" id="ARBA00022741"/>
    </source>
</evidence>
<feature type="region of interest" description="Disordered" evidence="15">
    <location>
        <begin position="1206"/>
        <end position="1229"/>
    </location>
</feature>
<keyword evidence="7 14" id="KW-0106">Calcium</keyword>
<keyword evidence="8 14" id="KW-0067">ATP-binding</keyword>
<dbReference type="GO" id="GO:0016887">
    <property type="term" value="F:ATP hydrolysis activity"/>
    <property type="evidence" value="ECO:0007669"/>
    <property type="project" value="InterPro"/>
</dbReference>
<evidence type="ECO:0000256" key="15">
    <source>
        <dbReference type="SAM" id="MobiDB-lite"/>
    </source>
</evidence>
<feature type="transmembrane region" description="Helical" evidence="14">
    <location>
        <begin position="410"/>
        <end position="440"/>
    </location>
</feature>
<dbReference type="SUPFAM" id="SSF81653">
    <property type="entry name" value="Calcium ATPase, transduction domain A"/>
    <property type="match status" value="1"/>
</dbReference>
<dbReference type="SUPFAM" id="SSF81665">
    <property type="entry name" value="Calcium ATPase, transmembrane domain M"/>
    <property type="match status" value="1"/>
</dbReference>
<dbReference type="Gene3D" id="1.20.1110.10">
    <property type="entry name" value="Calcium-transporting ATPase, transmembrane domain"/>
    <property type="match status" value="1"/>
</dbReference>
<keyword evidence="13 14" id="KW-0472">Membrane</keyword>
<dbReference type="InterPro" id="IPR008250">
    <property type="entry name" value="ATPase_P-typ_transduc_dom_A_sf"/>
</dbReference>
<dbReference type="AlphaFoldDB" id="A0A6G1HVR7"/>
<dbReference type="NCBIfam" id="TIGR01517">
    <property type="entry name" value="ATPase-IIB_Ca"/>
    <property type="match status" value="1"/>
</dbReference>
<dbReference type="EMBL" id="ML996695">
    <property type="protein sequence ID" value="KAF2400148.1"/>
    <property type="molecule type" value="Genomic_DNA"/>
</dbReference>
<feature type="transmembrane region" description="Helical" evidence="14">
    <location>
        <begin position="175"/>
        <end position="194"/>
    </location>
</feature>
<comment type="similarity">
    <text evidence="14">Belongs to the cation transport ATPase (P-type) (TC 3.A.3) family.</text>
</comment>
<dbReference type="Pfam" id="PF00690">
    <property type="entry name" value="Cation_ATPase_N"/>
    <property type="match status" value="1"/>
</dbReference>
<dbReference type="InterPro" id="IPR023214">
    <property type="entry name" value="HAD_sf"/>
</dbReference>
<dbReference type="InterPro" id="IPR023299">
    <property type="entry name" value="ATPase_P-typ_cyto_dom_N"/>
</dbReference>
<feature type="transmembrane region" description="Helical" evidence="14">
    <location>
        <begin position="206"/>
        <end position="226"/>
    </location>
</feature>
<dbReference type="PANTHER" id="PTHR24093:SF369">
    <property type="entry name" value="CALCIUM-TRANSPORTING ATPASE"/>
    <property type="match status" value="1"/>
</dbReference>
<dbReference type="PANTHER" id="PTHR24093">
    <property type="entry name" value="CATION TRANSPORTING ATPASE"/>
    <property type="match status" value="1"/>
</dbReference>
<keyword evidence="2 14" id="KW-0813">Transport</keyword>
<keyword evidence="10" id="KW-1278">Translocase</keyword>
<feature type="transmembrane region" description="Helical" evidence="14">
    <location>
        <begin position="975"/>
        <end position="1001"/>
    </location>
</feature>
<dbReference type="FunFam" id="2.70.150.10:FF:000028">
    <property type="entry name" value="Calcium-transporting ATPase"/>
    <property type="match status" value="1"/>
</dbReference>
<dbReference type="NCBIfam" id="TIGR01494">
    <property type="entry name" value="ATPase_P-type"/>
    <property type="match status" value="2"/>
</dbReference>
<dbReference type="Pfam" id="PF13246">
    <property type="entry name" value="Cation_ATPase"/>
    <property type="match status" value="1"/>
</dbReference>
<comment type="function">
    <text evidence="14">Catalyzes the hydrolysis of ATP coupled with the transport of calcium.</text>
</comment>
<dbReference type="Pfam" id="PF08282">
    <property type="entry name" value="Hydrolase_3"/>
    <property type="match status" value="1"/>
</dbReference>
<evidence type="ECO:0000256" key="7">
    <source>
        <dbReference type="ARBA" id="ARBA00022837"/>
    </source>
</evidence>
<dbReference type="SFLD" id="SFLDS00003">
    <property type="entry name" value="Haloacid_Dehalogenase"/>
    <property type="match status" value="1"/>
</dbReference>
<evidence type="ECO:0000313" key="18">
    <source>
        <dbReference type="Proteomes" id="UP000799640"/>
    </source>
</evidence>
<evidence type="ECO:0000256" key="8">
    <source>
        <dbReference type="ARBA" id="ARBA00022840"/>
    </source>
</evidence>
<gene>
    <name evidence="17" type="ORF">EJ06DRAFT_548919</name>
</gene>
<dbReference type="InterPro" id="IPR036412">
    <property type="entry name" value="HAD-like_sf"/>
</dbReference>
<feature type="transmembrane region" description="Helical" evidence="14">
    <location>
        <begin position="826"/>
        <end position="847"/>
    </location>
</feature>
<dbReference type="Pfam" id="PF00122">
    <property type="entry name" value="E1-E2_ATPase"/>
    <property type="match status" value="1"/>
</dbReference>
<feature type="region of interest" description="Disordered" evidence="15">
    <location>
        <begin position="1"/>
        <end position="33"/>
    </location>
</feature>
<comment type="subcellular location">
    <subcellularLocation>
        <location evidence="1">Endomembrane system</location>
        <topology evidence="1">Multi-pass membrane protein</topology>
    </subcellularLocation>
    <subcellularLocation>
        <location evidence="14">Membrane</location>
        <topology evidence="14">Multi-pass membrane protein</topology>
    </subcellularLocation>
</comment>
<feature type="transmembrane region" description="Helical" evidence="14">
    <location>
        <begin position="1070"/>
        <end position="1090"/>
    </location>
</feature>
<evidence type="ECO:0000256" key="4">
    <source>
        <dbReference type="ARBA" id="ARBA00022692"/>
    </source>
</evidence>
<evidence type="ECO:0000256" key="5">
    <source>
        <dbReference type="ARBA" id="ARBA00022723"/>
    </source>
</evidence>
<dbReference type="InterPro" id="IPR006408">
    <property type="entry name" value="P-type_ATPase_IIB"/>
</dbReference>
<dbReference type="SMART" id="SM00831">
    <property type="entry name" value="Cation_ATPase_N"/>
    <property type="match status" value="1"/>
</dbReference>
<dbReference type="Pfam" id="PF00689">
    <property type="entry name" value="Cation_ATPase_C"/>
    <property type="match status" value="1"/>
</dbReference>
<dbReference type="GO" id="GO:0005388">
    <property type="term" value="F:P-type calcium transporter activity"/>
    <property type="evidence" value="ECO:0007669"/>
    <property type="project" value="UniProtKB-EC"/>
</dbReference>
<dbReference type="InterPro" id="IPR006068">
    <property type="entry name" value="ATPase_P-typ_cation-transptr_C"/>
</dbReference>
<dbReference type="SFLD" id="SFLDG00002">
    <property type="entry name" value="C1.7:_P-type_atpase_like"/>
    <property type="match status" value="1"/>
</dbReference>
<feature type="compositionally biased region" description="Polar residues" evidence="15">
    <location>
        <begin position="10"/>
        <end position="33"/>
    </location>
</feature>
<dbReference type="Gene3D" id="2.70.150.10">
    <property type="entry name" value="Calcium-transporting ATPase, cytoplasmic transduction domain A"/>
    <property type="match status" value="1"/>
</dbReference>
<comment type="caution">
    <text evidence="14">Lacks conserved residue(s) required for the propagation of feature annotation.</text>
</comment>
<proteinExistence type="inferred from homology"/>
<dbReference type="GO" id="GO:0012505">
    <property type="term" value="C:endomembrane system"/>
    <property type="evidence" value="ECO:0007669"/>
    <property type="project" value="UniProtKB-SubCell"/>
</dbReference>
<keyword evidence="11 14" id="KW-1133">Transmembrane helix</keyword>
<evidence type="ECO:0000313" key="17">
    <source>
        <dbReference type="EMBL" id="KAF2400148.1"/>
    </source>
</evidence>
<evidence type="ECO:0000256" key="12">
    <source>
        <dbReference type="ARBA" id="ARBA00023065"/>
    </source>
</evidence>
<comment type="catalytic activity">
    <reaction evidence="14">
        <text>Ca(2+)(in) + ATP + H2O = Ca(2+)(out) + ADP + phosphate + H(+)</text>
        <dbReference type="Rhea" id="RHEA:18105"/>
        <dbReference type="ChEBI" id="CHEBI:15377"/>
        <dbReference type="ChEBI" id="CHEBI:15378"/>
        <dbReference type="ChEBI" id="CHEBI:29108"/>
        <dbReference type="ChEBI" id="CHEBI:30616"/>
        <dbReference type="ChEBI" id="CHEBI:43474"/>
        <dbReference type="ChEBI" id="CHEBI:456216"/>
        <dbReference type="EC" id="7.2.2.10"/>
    </reaction>
</comment>
<sequence length="1252" mass="133862">MAFTVPSADGQATASRTLRTTAKPSNLGAPSSRTLSVAPSFASLAAPPVNVRSPSAGNESLFDVPDNPFAFTPGNLSKLMDPKSVAGLQQLGGLTGLEKGLRTDREKGLSVGEAGLPGMILFDDAVAGKADIRGERVAEAGPFGDRRRVFGANRVPDKKPKSVLDIAWGIYNDKLLLLLTAAAIVSLALGIYESRTNKGDEPHVEWVDGLAIVAAILTVVGVGTMNDWQKEKQFQKLSRKKEDRQVTVLRSGQVMRISVFDVLVGDVLRLEPGDIVPVDGVYISGHNLRCDESTITGESELIRKAPGDVRDTSRDPFILSGSKVAEGTGTLLVTAVGVNSTYGKTMAALKEDVAPTPLQQKLNFLADRIAKFATWTATLLFAALIFKRLLEMVTRKDSNVLPFAQRVQGYIRIMIVSVTLVVVAVPEGLPLAVTLALAFATTRMMRDNNLVRVLRACETMGGATVVCSDKTGTLTENKMRVVAGAVGGAGSSEVDLAAANFPSRLHPSTKDLLRQSIALNSTAFQSEGGFVGSTTEAALLSFAQDRLAALPVHDMRAAVKVVDVVPFDSGAKFMATAVAWGSKTRILLKGAPELLLPRCAKRFRNPALGLEAVPLTDADREDIDTLIEAYASSALRTLAFVYADVDAWPPAGGLAAFNALTFIGVLGLRDAIRPGVTDAVAACQSAGVRVLMVTGDNIHTAVAIAMECGIHDPSTGFTMEGAAFRVLTAEQLREVVPRLQVLARSSPEDKKVLVRALQEAGETVAVTGDGTNDAPALRGADVGFAMGGGTEVAKEASDIILLDDNFASIVKALMWGRTVNEAVRRFLQFQICVNITAVLITFITALTNRHEESVLTAVQLLWVNLIMDTFAALALATDPPTSEVLQRPPDRKSAPLITLTMWKMIVGQALYHLLVTLGLYYGGSTLFGYNGPRGAARLNTVVFNTFVWLQICNEYNSRRLDNRLNIFAGMWHNHFLLLISAVMIAGQVLIVTLGGVAFGVVRLRLEEWVLCLMLGLTTWPVGVLLRTIPDAWIGRMISKRWRAGLVDGWNGGDAESEKILLYYTFYSTSIMKFVIFATILPFLVLAAPLSPSNGLLLHNRVPEPFNHPPIIDRRDGTAASSDEDVASILEALADDSPNDAHAASALLTKRATNESSDEGLASILEALGEESPQDAEAALSFLSKQYDAFAGDEDVASVLEALGEESTEDAQAASGLFNKRDETSSGNEEVASILEALEENSPEDAAAAASLV</sequence>
<dbReference type="PRINTS" id="PR00121">
    <property type="entry name" value="NAKATPASE"/>
</dbReference>
<keyword evidence="3 14" id="KW-0109">Calcium transport</keyword>
<keyword evidence="5" id="KW-0479">Metal-binding</keyword>
<dbReference type="InterPro" id="IPR018303">
    <property type="entry name" value="ATPase_P-typ_P_site"/>
</dbReference>
<feature type="domain" description="Cation-transporting P-type ATPase N-terminal" evidence="16">
    <location>
        <begin position="90"/>
        <end position="191"/>
    </location>
</feature>
<dbReference type="GO" id="GO:0046872">
    <property type="term" value="F:metal ion binding"/>
    <property type="evidence" value="ECO:0007669"/>
    <property type="project" value="UniProtKB-KW"/>
</dbReference>
<keyword evidence="12 14" id="KW-0406">Ion transport</keyword>
<dbReference type="InterPro" id="IPR004014">
    <property type="entry name" value="ATPase_P-typ_cation-transptr_N"/>
</dbReference>
<dbReference type="GO" id="GO:0006874">
    <property type="term" value="P:intracellular calcium ion homeostasis"/>
    <property type="evidence" value="ECO:0007669"/>
    <property type="project" value="TreeGrafter"/>
</dbReference>
<evidence type="ECO:0000256" key="9">
    <source>
        <dbReference type="ARBA" id="ARBA00022842"/>
    </source>
</evidence>
<dbReference type="GO" id="GO:0005886">
    <property type="term" value="C:plasma membrane"/>
    <property type="evidence" value="ECO:0007669"/>
    <property type="project" value="TreeGrafter"/>
</dbReference>
<dbReference type="FunFam" id="3.40.50.1000:FF:000193">
    <property type="entry name" value="Plasma membrane calcium-transporting ATPase 2"/>
    <property type="match status" value="1"/>
</dbReference>
<feature type="transmembrane region" description="Helical" evidence="14">
    <location>
        <begin position="853"/>
        <end position="875"/>
    </location>
</feature>
<feature type="transmembrane region" description="Helical" evidence="14">
    <location>
        <begin position="1008"/>
        <end position="1028"/>
    </location>
</feature>
<keyword evidence="4 14" id="KW-0812">Transmembrane</keyword>
<accession>A0A6G1HVR7</accession>
<dbReference type="Gene3D" id="3.40.50.1000">
    <property type="entry name" value="HAD superfamily/HAD-like"/>
    <property type="match status" value="1"/>
</dbReference>
<feature type="transmembrane region" description="Helical" evidence="14">
    <location>
        <begin position="896"/>
        <end position="921"/>
    </location>
</feature>
<evidence type="ECO:0000256" key="13">
    <source>
        <dbReference type="ARBA" id="ARBA00023136"/>
    </source>
</evidence>
<dbReference type="GO" id="GO:0005524">
    <property type="term" value="F:ATP binding"/>
    <property type="evidence" value="ECO:0007669"/>
    <property type="project" value="UniProtKB-KW"/>
</dbReference>
<dbReference type="Proteomes" id="UP000799640">
    <property type="component" value="Unassembled WGS sequence"/>
</dbReference>
<keyword evidence="6 14" id="KW-0547">Nucleotide-binding</keyword>
<dbReference type="PRINTS" id="PR00119">
    <property type="entry name" value="CATATPASE"/>
</dbReference>